<sequence length="69" mass="8336">MAFLRDLEDFSPHVIILSFTLCVLIIIIFLLSWYSFFFNRSPFELILKHTDFDFSGNVYYWISVIFFLL</sequence>
<dbReference type="Proteomes" id="UP000315925">
    <property type="component" value="Chromosome"/>
</dbReference>
<gene>
    <name evidence="2" type="ORF">kam1_1668</name>
</gene>
<evidence type="ECO:0000313" key="3">
    <source>
        <dbReference type="Proteomes" id="UP000315925"/>
    </source>
</evidence>
<dbReference type="EMBL" id="CP037899">
    <property type="protein sequence ID" value="QDQ42883.1"/>
    <property type="molecule type" value="Genomic_DNA"/>
</dbReference>
<feature type="transmembrane region" description="Helical" evidence="1">
    <location>
        <begin position="14"/>
        <end position="38"/>
    </location>
</feature>
<organism evidence="2 3">
    <name type="scientific">Methylacidiphilum kamchatkense Kam1</name>
    <dbReference type="NCBI Taxonomy" id="1202785"/>
    <lineage>
        <taxon>Bacteria</taxon>
        <taxon>Pseudomonadati</taxon>
        <taxon>Verrucomicrobiota</taxon>
        <taxon>Methylacidiphilae</taxon>
        <taxon>Methylacidiphilales</taxon>
        <taxon>Methylacidiphilaceae</taxon>
        <taxon>Methylacidiphilum (ex Ratnadevi et al. 2023)</taxon>
    </lineage>
</organism>
<dbReference type="KEGG" id="mkc:kam1_1668"/>
<reference evidence="3" key="1">
    <citation type="submission" date="2019-03" db="EMBL/GenBank/DDBJ databases">
        <title>Complete genome of Methylacidiphilum kamchatkense Kam1.</title>
        <authorList>
            <person name="Kruse T."/>
            <person name="Murarilal Ratnadevi C."/>
            <person name="Erikstad H.-A."/>
            <person name="Birkeland N.-K."/>
        </authorList>
    </citation>
    <scope>NUCLEOTIDE SEQUENCE [LARGE SCALE GENOMIC DNA]</scope>
    <source>
        <strain evidence="3">kam1</strain>
    </source>
</reference>
<evidence type="ECO:0000313" key="2">
    <source>
        <dbReference type="EMBL" id="QDQ42883.1"/>
    </source>
</evidence>
<name>A0A516TNQ8_9BACT</name>
<dbReference type="AlphaFoldDB" id="A0A516TNQ8"/>
<keyword evidence="1" id="KW-0812">Transmembrane</keyword>
<keyword evidence="1" id="KW-0472">Membrane</keyword>
<evidence type="ECO:0000256" key="1">
    <source>
        <dbReference type="SAM" id="Phobius"/>
    </source>
</evidence>
<keyword evidence="1" id="KW-1133">Transmembrane helix</keyword>
<proteinExistence type="predicted"/>
<accession>A0A516TNQ8</accession>
<protein>
    <submittedName>
        <fullName evidence="2">Uncharacterized protein</fullName>
    </submittedName>
</protein>